<evidence type="ECO:0000313" key="5">
    <source>
        <dbReference type="Proteomes" id="UP000076964"/>
    </source>
</evidence>
<accession>A0A177E9M8</accession>
<dbReference type="InterPro" id="IPR002052">
    <property type="entry name" value="DNA_methylase_N6_adenine_CS"/>
</dbReference>
<keyword evidence="1" id="KW-0489">Methyltransferase</keyword>
<dbReference type="EMBL" id="LSFI01000005">
    <property type="protein sequence ID" value="OAG28416.1"/>
    <property type="molecule type" value="Genomic_DNA"/>
</dbReference>
<feature type="domain" description="Methyltransferase small" evidence="3">
    <location>
        <begin position="39"/>
        <end position="170"/>
    </location>
</feature>
<protein>
    <recommendedName>
        <fullName evidence="3">Methyltransferase small domain-containing protein</fullName>
    </recommendedName>
</protein>
<keyword evidence="5" id="KW-1185">Reference proteome</keyword>
<name>A0A177E9M8_9BACT</name>
<dbReference type="Proteomes" id="UP000076964">
    <property type="component" value="Unassembled WGS sequence"/>
</dbReference>
<dbReference type="CDD" id="cd02440">
    <property type="entry name" value="AdoMet_MTases"/>
    <property type="match status" value="1"/>
</dbReference>
<comment type="caution">
    <text evidence="4">The sequence shown here is derived from an EMBL/GenBank/DDBJ whole genome shotgun (WGS) entry which is preliminary data.</text>
</comment>
<reference evidence="4 5" key="1">
    <citation type="submission" date="2016-02" db="EMBL/GenBank/DDBJ databases">
        <title>Draft genome sequence of Thermodesulfatator sp. S606.</title>
        <authorList>
            <person name="Lai Q."/>
            <person name="Cao J."/>
            <person name="Dupont S."/>
            <person name="Shao Z."/>
            <person name="Jebbar M."/>
            <person name="Alain K."/>
        </authorList>
    </citation>
    <scope>NUCLEOTIDE SEQUENCE [LARGE SCALE GENOMIC DNA]</scope>
    <source>
        <strain evidence="4 5">S606</strain>
    </source>
</reference>
<dbReference type="Gene3D" id="3.40.50.150">
    <property type="entry name" value="Vaccinia Virus protein VP39"/>
    <property type="match status" value="1"/>
</dbReference>
<keyword evidence="2" id="KW-0949">S-adenosyl-L-methionine</keyword>
<dbReference type="InterPro" id="IPR007848">
    <property type="entry name" value="Small_mtfrase_dom"/>
</dbReference>
<dbReference type="SUPFAM" id="SSF53335">
    <property type="entry name" value="S-adenosyl-L-methionine-dependent methyltransferases"/>
    <property type="match status" value="1"/>
</dbReference>
<dbReference type="AlphaFoldDB" id="A0A177E9M8"/>
<dbReference type="GO" id="GO:0032259">
    <property type="term" value="P:methylation"/>
    <property type="evidence" value="ECO:0007669"/>
    <property type="project" value="UniProtKB-KW"/>
</dbReference>
<sequence>MWNLPEHTVEHLLDGALKVLQPREGYRFSLEVFLLAGFISLKPREKLLELGAGCGVISLILARKHNFKFLIGLEIQKELLTFFVHNVKLNQLSEKIYPLCGDVKAPPLKSGSFDVVFSNPPYYSAGTGRLSPHPQERLARHEILASLTDFISCAAYTLKNKGRFYLVHSARRLPEIIETCLKKRLMPKTLRLVYSYPGSEGKLVLLEAVKNGGAELKVLPPLFVYESRNGDYTVEMKRLFAL</sequence>
<evidence type="ECO:0000259" key="3">
    <source>
        <dbReference type="Pfam" id="PF05175"/>
    </source>
</evidence>
<dbReference type="STRING" id="1795632.TH606_01540"/>
<dbReference type="PANTHER" id="PTHR47739:SF1">
    <property type="entry name" value="TRNA1(VAL) (ADENINE(37)-N6)-METHYLTRANSFERASE"/>
    <property type="match status" value="1"/>
</dbReference>
<dbReference type="InterPro" id="IPR050210">
    <property type="entry name" value="tRNA_Adenine-N(6)_MTase"/>
</dbReference>
<dbReference type="PANTHER" id="PTHR47739">
    <property type="entry name" value="TRNA1(VAL) (ADENINE(37)-N6)-METHYLTRANSFERASE"/>
    <property type="match status" value="1"/>
</dbReference>
<evidence type="ECO:0000256" key="2">
    <source>
        <dbReference type="ARBA" id="ARBA00022691"/>
    </source>
</evidence>
<dbReference type="PROSITE" id="PS00092">
    <property type="entry name" value="N6_MTASE"/>
    <property type="match status" value="1"/>
</dbReference>
<dbReference type="GO" id="GO:0003676">
    <property type="term" value="F:nucleic acid binding"/>
    <property type="evidence" value="ECO:0007669"/>
    <property type="project" value="InterPro"/>
</dbReference>
<dbReference type="InterPro" id="IPR029063">
    <property type="entry name" value="SAM-dependent_MTases_sf"/>
</dbReference>
<keyword evidence="1" id="KW-0808">Transferase</keyword>
<evidence type="ECO:0000256" key="1">
    <source>
        <dbReference type="ARBA" id="ARBA00022603"/>
    </source>
</evidence>
<dbReference type="Pfam" id="PF05175">
    <property type="entry name" value="MTS"/>
    <property type="match status" value="1"/>
</dbReference>
<evidence type="ECO:0000313" key="4">
    <source>
        <dbReference type="EMBL" id="OAG28416.1"/>
    </source>
</evidence>
<dbReference type="GO" id="GO:0008170">
    <property type="term" value="F:N-methyltransferase activity"/>
    <property type="evidence" value="ECO:0007669"/>
    <property type="project" value="UniProtKB-ARBA"/>
</dbReference>
<dbReference type="GO" id="GO:0008757">
    <property type="term" value="F:S-adenosylmethionine-dependent methyltransferase activity"/>
    <property type="evidence" value="ECO:0007669"/>
    <property type="project" value="UniProtKB-ARBA"/>
</dbReference>
<proteinExistence type="predicted"/>
<dbReference type="RefSeq" id="WP_068540935.1">
    <property type="nucleotide sequence ID" value="NZ_LSFI01000005.1"/>
</dbReference>
<dbReference type="OrthoDB" id="9777257at2"/>
<organism evidence="4 5">
    <name type="scientific">Thermodesulfatator autotrophicus</name>
    <dbReference type="NCBI Taxonomy" id="1795632"/>
    <lineage>
        <taxon>Bacteria</taxon>
        <taxon>Pseudomonadati</taxon>
        <taxon>Thermodesulfobacteriota</taxon>
        <taxon>Thermodesulfobacteria</taxon>
        <taxon>Thermodesulfobacteriales</taxon>
        <taxon>Thermodesulfatatoraceae</taxon>
        <taxon>Thermodesulfatator</taxon>
    </lineage>
</organism>
<gene>
    <name evidence="4" type="ORF">TH606_01540</name>
</gene>